<comment type="caution">
    <text evidence="2">The sequence shown here is derived from an EMBL/GenBank/DDBJ whole genome shotgun (WGS) entry which is preliminary data.</text>
</comment>
<dbReference type="EMBL" id="PJNB01000001">
    <property type="protein sequence ID" value="PKW16241.1"/>
    <property type="molecule type" value="Genomic_DNA"/>
</dbReference>
<evidence type="ECO:0000313" key="3">
    <source>
        <dbReference type="Proteomes" id="UP000233786"/>
    </source>
</evidence>
<evidence type="ECO:0000313" key="2">
    <source>
        <dbReference type="EMBL" id="PKW16241.1"/>
    </source>
</evidence>
<dbReference type="RefSeq" id="WP_010696136.1">
    <property type="nucleotide sequence ID" value="NZ_CP061007.1"/>
</dbReference>
<evidence type="ECO:0000259" key="1">
    <source>
        <dbReference type="PROSITE" id="PS51186"/>
    </source>
</evidence>
<dbReference type="STRING" id="994479.GCA_000194155_03172"/>
<protein>
    <submittedName>
        <fullName evidence="2">RimJ/RimL family protein N-acetyltransferase</fullName>
    </submittedName>
</protein>
<dbReference type="PANTHER" id="PTHR43792:SF1">
    <property type="entry name" value="N-ACETYLTRANSFERASE DOMAIN-CONTAINING PROTEIN"/>
    <property type="match status" value="1"/>
</dbReference>
<accession>A0A2N3Y056</accession>
<dbReference type="Pfam" id="PF13302">
    <property type="entry name" value="Acetyltransf_3"/>
    <property type="match status" value="1"/>
</dbReference>
<dbReference type="InterPro" id="IPR000182">
    <property type="entry name" value="GNAT_dom"/>
</dbReference>
<dbReference type="PANTHER" id="PTHR43792">
    <property type="entry name" value="GNAT FAMILY, PUTATIVE (AFU_ORTHOLOGUE AFUA_3G00765)-RELATED-RELATED"/>
    <property type="match status" value="1"/>
</dbReference>
<dbReference type="InterPro" id="IPR051531">
    <property type="entry name" value="N-acetyltransferase"/>
</dbReference>
<feature type="domain" description="N-acetyltransferase" evidence="1">
    <location>
        <begin position="9"/>
        <end position="177"/>
    </location>
</feature>
<dbReference type="SUPFAM" id="SSF55729">
    <property type="entry name" value="Acyl-CoA N-acyltransferases (Nat)"/>
    <property type="match status" value="1"/>
</dbReference>
<name>A0A2N3Y056_SACSN</name>
<organism evidence="2 3">
    <name type="scientific">Saccharopolyspora spinosa</name>
    <dbReference type="NCBI Taxonomy" id="60894"/>
    <lineage>
        <taxon>Bacteria</taxon>
        <taxon>Bacillati</taxon>
        <taxon>Actinomycetota</taxon>
        <taxon>Actinomycetes</taxon>
        <taxon>Pseudonocardiales</taxon>
        <taxon>Pseudonocardiaceae</taxon>
        <taxon>Saccharopolyspora</taxon>
    </lineage>
</organism>
<dbReference type="InterPro" id="IPR016181">
    <property type="entry name" value="Acyl_CoA_acyltransferase"/>
</dbReference>
<dbReference type="Proteomes" id="UP000233786">
    <property type="component" value="Unassembled WGS sequence"/>
</dbReference>
<keyword evidence="3" id="KW-1185">Reference proteome</keyword>
<gene>
    <name evidence="2" type="ORF">A8926_4053</name>
</gene>
<reference evidence="2" key="1">
    <citation type="submission" date="2017-12" db="EMBL/GenBank/DDBJ databases">
        <title>Sequencing the genomes of 1000 Actinobacteria strains.</title>
        <authorList>
            <person name="Klenk H.-P."/>
        </authorList>
    </citation>
    <scope>NUCLEOTIDE SEQUENCE [LARGE SCALE GENOMIC DNA]</scope>
    <source>
        <strain evidence="2">DSM 44228</strain>
    </source>
</reference>
<sequence>MRPVVTERLLLRSFTESDLDDLYDIQRRPDVARYLLWNARTLEETREALAVRITQTELVAEGENLAIAVELRETGRLIADFNLEWLSAELGRAEIGFVMNPDHSGHGYATEAGAEVLRIAFEIYGFHRVVGLCNGKNHSSQRLMERLGMRREAFFVQGEMLKGERADLAVYAMLATDWELSAGAARSGERTARG</sequence>
<proteinExistence type="predicted"/>
<dbReference type="OrthoDB" id="9132139at2"/>
<dbReference type="PROSITE" id="PS51186">
    <property type="entry name" value="GNAT"/>
    <property type="match status" value="1"/>
</dbReference>
<dbReference type="AlphaFoldDB" id="A0A2N3Y056"/>
<dbReference type="GO" id="GO:0016747">
    <property type="term" value="F:acyltransferase activity, transferring groups other than amino-acyl groups"/>
    <property type="evidence" value="ECO:0007669"/>
    <property type="project" value="InterPro"/>
</dbReference>
<dbReference type="Gene3D" id="3.40.630.30">
    <property type="match status" value="1"/>
</dbReference>